<dbReference type="InParanoid" id="B8BT50"/>
<dbReference type="GO" id="GO:0005524">
    <property type="term" value="F:ATP binding"/>
    <property type="evidence" value="ECO:0007669"/>
    <property type="project" value="UniProtKB-KW"/>
</dbReference>
<evidence type="ECO:0000256" key="1">
    <source>
        <dbReference type="ARBA" id="ARBA00022527"/>
    </source>
</evidence>
<dbReference type="PANTHER" id="PTHR24058">
    <property type="entry name" value="DUAL SPECIFICITY PROTEIN KINASE"/>
    <property type="match status" value="1"/>
</dbReference>
<organism evidence="7 8">
    <name type="scientific">Thalassiosira pseudonana</name>
    <name type="common">Marine diatom</name>
    <name type="synonym">Cyclotella nana</name>
    <dbReference type="NCBI Taxonomy" id="35128"/>
    <lineage>
        <taxon>Eukaryota</taxon>
        <taxon>Sar</taxon>
        <taxon>Stramenopiles</taxon>
        <taxon>Ochrophyta</taxon>
        <taxon>Bacillariophyta</taxon>
        <taxon>Coscinodiscophyceae</taxon>
        <taxon>Thalassiosirophycidae</taxon>
        <taxon>Thalassiosirales</taxon>
        <taxon>Thalassiosiraceae</taxon>
        <taxon>Thalassiosira</taxon>
    </lineage>
</organism>
<name>B8BT50_THAPS</name>
<dbReference type="GeneID" id="7449734"/>
<accession>B8BT50</accession>
<dbReference type="AlphaFoldDB" id="B8BT50"/>
<evidence type="ECO:0000256" key="3">
    <source>
        <dbReference type="ARBA" id="ARBA00022741"/>
    </source>
</evidence>
<dbReference type="GO" id="GO:0004674">
    <property type="term" value="F:protein serine/threonine kinase activity"/>
    <property type="evidence" value="ECO:0000318"/>
    <property type="project" value="GO_Central"/>
</dbReference>
<feature type="domain" description="Protein kinase" evidence="6">
    <location>
        <begin position="1"/>
        <end position="269"/>
    </location>
</feature>
<keyword evidence="2" id="KW-0808">Transferase</keyword>
<dbReference type="InterPro" id="IPR011009">
    <property type="entry name" value="Kinase-like_dom_sf"/>
</dbReference>
<dbReference type="OMA" id="NSHRIFT"/>
<dbReference type="InterPro" id="IPR000719">
    <property type="entry name" value="Prot_kinase_dom"/>
</dbReference>
<dbReference type="Proteomes" id="UP000001449">
    <property type="component" value="Chromosome 1"/>
</dbReference>
<reference evidence="7 8" key="2">
    <citation type="journal article" date="2008" name="Nature">
        <title>The Phaeodactylum genome reveals the evolutionary history of diatom genomes.</title>
        <authorList>
            <person name="Bowler C."/>
            <person name="Allen A.E."/>
            <person name="Badger J.H."/>
            <person name="Grimwood J."/>
            <person name="Jabbari K."/>
            <person name="Kuo A."/>
            <person name="Maheswari U."/>
            <person name="Martens C."/>
            <person name="Maumus F."/>
            <person name="Otillar R.P."/>
            <person name="Rayko E."/>
            <person name="Salamov A."/>
            <person name="Vandepoele K."/>
            <person name="Beszteri B."/>
            <person name="Gruber A."/>
            <person name="Heijde M."/>
            <person name="Katinka M."/>
            <person name="Mock T."/>
            <person name="Valentin K."/>
            <person name="Verret F."/>
            <person name="Berges J.A."/>
            <person name="Brownlee C."/>
            <person name="Cadoret J.P."/>
            <person name="Chiovitti A."/>
            <person name="Choi C.J."/>
            <person name="Coesel S."/>
            <person name="De Martino A."/>
            <person name="Detter J.C."/>
            <person name="Durkin C."/>
            <person name="Falciatore A."/>
            <person name="Fournet J."/>
            <person name="Haruta M."/>
            <person name="Huysman M.J."/>
            <person name="Jenkins B.D."/>
            <person name="Jiroutova K."/>
            <person name="Jorgensen R.E."/>
            <person name="Joubert Y."/>
            <person name="Kaplan A."/>
            <person name="Kroger N."/>
            <person name="Kroth P.G."/>
            <person name="La Roche J."/>
            <person name="Lindquist E."/>
            <person name="Lommer M."/>
            <person name="Martin-Jezequel V."/>
            <person name="Lopez P.J."/>
            <person name="Lucas S."/>
            <person name="Mangogna M."/>
            <person name="McGinnis K."/>
            <person name="Medlin L.K."/>
            <person name="Montsant A."/>
            <person name="Oudot-Le Secq M.P."/>
            <person name="Napoli C."/>
            <person name="Obornik M."/>
            <person name="Parker M.S."/>
            <person name="Petit J.L."/>
            <person name="Porcel B.M."/>
            <person name="Poulsen N."/>
            <person name="Robison M."/>
            <person name="Rychlewski L."/>
            <person name="Rynearson T.A."/>
            <person name="Schmutz J."/>
            <person name="Shapiro H."/>
            <person name="Siaut M."/>
            <person name="Stanley M."/>
            <person name="Sussman M.R."/>
            <person name="Taylor A.R."/>
            <person name="Vardi A."/>
            <person name="von Dassow P."/>
            <person name="Vyverman W."/>
            <person name="Willis A."/>
            <person name="Wyrwicz L.S."/>
            <person name="Rokhsar D.S."/>
            <person name="Weissenbach J."/>
            <person name="Armbrust E.V."/>
            <person name="Green B.R."/>
            <person name="Van de Peer Y."/>
            <person name="Grigoriev I.V."/>
        </authorList>
    </citation>
    <scope>NUCLEOTIDE SEQUENCE [LARGE SCALE GENOMIC DNA]</scope>
    <source>
        <strain evidence="7 8">CCMP1335</strain>
    </source>
</reference>
<dbReference type="PaxDb" id="35128-Thaps31069"/>
<keyword evidence="4" id="KW-0418">Kinase</keyword>
<dbReference type="Gene3D" id="3.30.200.20">
    <property type="entry name" value="Phosphorylase Kinase, domain 1"/>
    <property type="match status" value="1"/>
</dbReference>
<dbReference type="Gene3D" id="1.10.510.10">
    <property type="entry name" value="Transferase(Phosphotransferase) domain 1"/>
    <property type="match status" value="1"/>
</dbReference>
<dbReference type="PROSITE" id="PS00108">
    <property type="entry name" value="PROTEIN_KINASE_ST"/>
    <property type="match status" value="1"/>
</dbReference>
<dbReference type="KEGG" id="tps:THAPSDRAFT_31069"/>
<dbReference type="RefSeq" id="XP_002286600.1">
    <property type="nucleotide sequence ID" value="XM_002286564.1"/>
</dbReference>
<evidence type="ECO:0000256" key="2">
    <source>
        <dbReference type="ARBA" id="ARBA00022679"/>
    </source>
</evidence>
<keyword evidence="8" id="KW-1185">Reference proteome</keyword>
<keyword evidence="1" id="KW-0723">Serine/threonine-protein kinase</keyword>
<dbReference type="SMART" id="SM00220">
    <property type="entry name" value="S_TKc"/>
    <property type="match status" value="1"/>
</dbReference>
<evidence type="ECO:0000259" key="6">
    <source>
        <dbReference type="PROSITE" id="PS50011"/>
    </source>
</evidence>
<gene>
    <name evidence="7" type="ORF">THAPSDRAFT_31069</name>
</gene>
<reference evidence="7 8" key="1">
    <citation type="journal article" date="2004" name="Science">
        <title>The genome of the diatom Thalassiosira pseudonana: ecology, evolution, and metabolism.</title>
        <authorList>
            <person name="Armbrust E.V."/>
            <person name="Berges J.A."/>
            <person name="Bowler C."/>
            <person name="Green B.R."/>
            <person name="Martinez D."/>
            <person name="Putnam N.H."/>
            <person name="Zhou S."/>
            <person name="Allen A.E."/>
            <person name="Apt K.E."/>
            <person name="Bechner M."/>
            <person name="Brzezinski M.A."/>
            <person name="Chaal B.K."/>
            <person name="Chiovitti A."/>
            <person name="Davis A.K."/>
            <person name="Demarest M.S."/>
            <person name="Detter J.C."/>
            <person name="Glavina T."/>
            <person name="Goodstein D."/>
            <person name="Hadi M.Z."/>
            <person name="Hellsten U."/>
            <person name="Hildebrand M."/>
            <person name="Jenkins B.D."/>
            <person name="Jurka J."/>
            <person name="Kapitonov V.V."/>
            <person name="Kroger N."/>
            <person name="Lau W.W."/>
            <person name="Lane T.W."/>
            <person name="Larimer F.W."/>
            <person name="Lippmeier J.C."/>
            <person name="Lucas S."/>
            <person name="Medina M."/>
            <person name="Montsant A."/>
            <person name="Obornik M."/>
            <person name="Parker M.S."/>
            <person name="Palenik B."/>
            <person name="Pazour G.J."/>
            <person name="Richardson P.M."/>
            <person name="Rynearson T.A."/>
            <person name="Saito M.A."/>
            <person name="Schwartz D.C."/>
            <person name="Thamatrakoln K."/>
            <person name="Valentin K."/>
            <person name="Vardi A."/>
            <person name="Wilkerson F.P."/>
            <person name="Rokhsar D.S."/>
        </authorList>
    </citation>
    <scope>NUCLEOTIDE SEQUENCE [LARGE SCALE GENOMIC DNA]</scope>
    <source>
        <strain evidence="7 8">CCMP1335</strain>
    </source>
</reference>
<evidence type="ECO:0000313" key="8">
    <source>
        <dbReference type="Proteomes" id="UP000001449"/>
    </source>
</evidence>
<dbReference type="CDD" id="cd14133">
    <property type="entry name" value="PKc_DYRK_like"/>
    <property type="match status" value="1"/>
</dbReference>
<dbReference type="PANTHER" id="PTHR24058:SF124">
    <property type="entry name" value="PROTEIN KINASE SUPERFAMILY PROTEIN"/>
    <property type="match status" value="1"/>
</dbReference>
<dbReference type="EMBL" id="CM000638">
    <property type="protein sequence ID" value="EED96241.1"/>
    <property type="molecule type" value="Genomic_DNA"/>
</dbReference>
<dbReference type="SUPFAM" id="SSF56112">
    <property type="entry name" value="Protein kinase-like (PK-like)"/>
    <property type="match status" value="1"/>
</dbReference>
<dbReference type="InterPro" id="IPR050494">
    <property type="entry name" value="Ser_Thr_dual-spec_kinase"/>
</dbReference>
<sequence length="285" mass="32898">DYFDQSLDEIKILRMLKETGMVQENNIVEMKSFFYHREHLVIVTELLRQNLYEFGKSILESRGPPYFTRRRLSHITRQCLIALKFVHELGLMHCDIKPENILLGSYSRALVKVIDFGSSSFVSDRQSSYIQSRSYRAPEVVLGLPYDGRIDMWSLGCVVAEMYTGEVTFQNDSEVSMLSRIEAICGPFPRHMIAKGRNSHRIFTDSGLIYEKISQDEGEEASHHASDDETVRPNLFHVRASFVDFVSKLLTIDPDLRPTAEEALKHKWITDSLDLTEDDIRYPPE</sequence>
<dbReference type="STRING" id="35128.B8BT50"/>
<dbReference type="Pfam" id="PF00069">
    <property type="entry name" value="Pkinase"/>
    <property type="match status" value="1"/>
</dbReference>
<dbReference type="InterPro" id="IPR008271">
    <property type="entry name" value="Ser/Thr_kinase_AS"/>
</dbReference>
<evidence type="ECO:0000256" key="4">
    <source>
        <dbReference type="ARBA" id="ARBA00022777"/>
    </source>
</evidence>
<dbReference type="PROSITE" id="PS50011">
    <property type="entry name" value="PROTEIN_KINASE_DOM"/>
    <property type="match status" value="1"/>
</dbReference>
<evidence type="ECO:0000313" key="7">
    <source>
        <dbReference type="EMBL" id="EED96241.1"/>
    </source>
</evidence>
<protein>
    <recommendedName>
        <fullName evidence="6">Protein kinase domain-containing protein</fullName>
    </recommendedName>
</protein>
<evidence type="ECO:0000256" key="5">
    <source>
        <dbReference type="ARBA" id="ARBA00022840"/>
    </source>
</evidence>
<keyword evidence="3" id="KW-0547">Nucleotide-binding</keyword>
<dbReference type="HOGENOM" id="CLU_000288_5_15_1"/>
<feature type="non-terminal residue" evidence="7">
    <location>
        <position position="285"/>
    </location>
</feature>
<keyword evidence="5" id="KW-0067">ATP-binding</keyword>
<proteinExistence type="predicted"/>
<dbReference type="eggNOG" id="KOG0667">
    <property type="taxonomic scope" value="Eukaryota"/>
</dbReference>